<sequence length="51" mass="5751">MHFAPSMNDIFRAPKMADNQTHSALPVMKDNAYFQALGWINNKMSATPIRA</sequence>
<protein>
    <submittedName>
        <fullName evidence="1">Uncharacterized protein</fullName>
    </submittedName>
</protein>
<dbReference type="Proteomes" id="UP000596004">
    <property type="component" value="Chromosome"/>
</dbReference>
<organism evidence="1">
    <name type="scientific">Candidatus Iainarchaeum sp</name>
    <dbReference type="NCBI Taxonomy" id="3101447"/>
    <lineage>
        <taxon>Archaea</taxon>
        <taxon>Candidatus Iainarchaeota</taxon>
        <taxon>Candidatus Iainarchaeia</taxon>
        <taxon>Candidatus Iainarchaeales</taxon>
        <taxon>Candidatus Iainarchaeaceae</taxon>
        <taxon>Candidatus Iainarchaeum</taxon>
    </lineage>
</organism>
<dbReference type="AlphaFoldDB" id="A0A7T9I1N7"/>
<reference evidence="1" key="1">
    <citation type="submission" date="2020-11" db="EMBL/GenBank/DDBJ databases">
        <title>Connecting structure to function with the recovery of over 1000 high-quality activated sludge metagenome-assembled genomes encoding full-length rRNA genes using long-read sequencing.</title>
        <authorList>
            <person name="Singleton C.M."/>
            <person name="Petriglieri F."/>
            <person name="Kristensen J.M."/>
            <person name="Kirkegaard R.H."/>
            <person name="Michaelsen T.Y."/>
            <person name="Andersen M.H."/>
            <person name="Karst S.M."/>
            <person name="Dueholm M.S."/>
            <person name="Nielsen P.H."/>
            <person name="Albertsen M."/>
        </authorList>
    </citation>
    <scope>NUCLEOTIDE SEQUENCE</scope>
    <source>
        <strain evidence="1">Fred_18-Q3-R57-64_BAT3C.431</strain>
    </source>
</reference>
<gene>
    <name evidence="1" type="ORF">IPJ89_05275</name>
</gene>
<evidence type="ECO:0000313" key="1">
    <source>
        <dbReference type="EMBL" id="QQR92528.1"/>
    </source>
</evidence>
<dbReference type="EMBL" id="CP064981">
    <property type="protein sequence ID" value="QQR92528.1"/>
    <property type="molecule type" value="Genomic_DNA"/>
</dbReference>
<accession>A0A7T9I1N7</accession>
<name>A0A7T9I1N7_9ARCH</name>
<proteinExistence type="predicted"/>